<dbReference type="AlphaFoldDB" id="A0A1J4NRM2"/>
<dbReference type="PROSITE" id="PS50928">
    <property type="entry name" value="ABC_TM1"/>
    <property type="match status" value="1"/>
</dbReference>
<organism evidence="10 11">
    <name type="scientific">Streptomyces mangrovisoli</name>
    <dbReference type="NCBI Taxonomy" id="1428628"/>
    <lineage>
        <taxon>Bacteria</taxon>
        <taxon>Bacillati</taxon>
        <taxon>Actinomycetota</taxon>
        <taxon>Actinomycetes</taxon>
        <taxon>Kitasatosporales</taxon>
        <taxon>Streptomycetaceae</taxon>
        <taxon>Streptomyces</taxon>
    </lineage>
</organism>
<dbReference type="Proteomes" id="UP000034196">
    <property type="component" value="Unassembled WGS sequence"/>
</dbReference>
<comment type="caution">
    <text evidence="10">The sequence shown here is derived from an EMBL/GenBank/DDBJ whole genome shotgun (WGS) entry which is preliminary data.</text>
</comment>
<evidence type="ECO:0000256" key="7">
    <source>
        <dbReference type="RuleBase" id="RU363032"/>
    </source>
</evidence>
<keyword evidence="11" id="KW-1185">Reference proteome</keyword>
<dbReference type="Pfam" id="PF19300">
    <property type="entry name" value="BPD_transp_1_N"/>
    <property type="match status" value="1"/>
</dbReference>
<feature type="transmembrane region" description="Helical" evidence="7">
    <location>
        <begin position="125"/>
        <end position="146"/>
    </location>
</feature>
<reference evidence="10" key="1">
    <citation type="submission" date="2016-10" db="EMBL/GenBank/DDBJ databases">
        <title>Genome sequence of Streptomyces mangrovisoli MUSC 149.</title>
        <authorList>
            <person name="Lee L.-H."/>
            <person name="Ser H.-L."/>
        </authorList>
    </citation>
    <scope>NUCLEOTIDE SEQUENCE [LARGE SCALE GENOMIC DNA]</scope>
    <source>
        <strain evidence="10">MUSC 149</strain>
    </source>
</reference>
<keyword evidence="6 7" id="KW-0472">Membrane</keyword>
<dbReference type="PANTHER" id="PTHR43376">
    <property type="entry name" value="OLIGOPEPTIDE TRANSPORT SYSTEM PERMEASE PROTEIN"/>
    <property type="match status" value="1"/>
</dbReference>
<evidence type="ECO:0000256" key="8">
    <source>
        <dbReference type="SAM" id="MobiDB-lite"/>
    </source>
</evidence>
<sequence>MPETLDATVTGAVTAEPAAPRGGRRPGSGFARYLATKLVAAAISFLATLVIGFVLFSLMPADPVQSITRGRPTSDAQMAQLRHQLGLDQSVPERFLHFVTDTLTGHLGTSWEFQQPVSSLIGDRLWPTLLLMGTATAISVVLGLWLGIRSGWRHGSWLDRIATGASLTLWSVPTFWLGMILLITFSVGIGPIPGFLPAGGMSDPAITGGLDHVLDVAKHLVLPCLTMVLVIFAQYVAVMRSSIIDELGSPYLLTARAKGLRDDDVRRRHAVPNALLPSVTMIFMHVGTLLGGAITVETVYSWPGLGQLSYQALKVPDLPLLQGTFIVFSASVILMNLLADVIYRFLDPRVRAQ</sequence>
<dbReference type="Gene3D" id="1.10.3720.10">
    <property type="entry name" value="MetI-like"/>
    <property type="match status" value="1"/>
</dbReference>
<evidence type="ECO:0000256" key="3">
    <source>
        <dbReference type="ARBA" id="ARBA00022475"/>
    </source>
</evidence>
<dbReference type="STRING" id="1428628.WN71_031335"/>
<dbReference type="CDD" id="cd06261">
    <property type="entry name" value="TM_PBP2"/>
    <property type="match status" value="1"/>
</dbReference>
<evidence type="ECO:0000256" key="6">
    <source>
        <dbReference type="ARBA" id="ARBA00023136"/>
    </source>
</evidence>
<proteinExistence type="inferred from homology"/>
<evidence type="ECO:0000256" key="2">
    <source>
        <dbReference type="ARBA" id="ARBA00022448"/>
    </source>
</evidence>
<evidence type="ECO:0000313" key="11">
    <source>
        <dbReference type="Proteomes" id="UP000034196"/>
    </source>
</evidence>
<keyword evidence="4 7" id="KW-0812">Transmembrane</keyword>
<gene>
    <name evidence="10" type="ORF">WN71_031335</name>
</gene>
<accession>A0A1J4NRM2</accession>
<dbReference type="InterPro" id="IPR045621">
    <property type="entry name" value="BPD_transp_1_N"/>
</dbReference>
<dbReference type="OrthoDB" id="9778910at2"/>
<dbReference type="Pfam" id="PF00528">
    <property type="entry name" value="BPD_transp_1"/>
    <property type="match status" value="1"/>
</dbReference>
<feature type="transmembrane region" description="Helical" evidence="7">
    <location>
        <begin position="320"/>
        <end position="343"/>
    </location>
</feature>
<name>A0A1J4NRM2_9ACTN</name>
<evidence type="ECO:0000256" key="1">
    <source>
        <dbReference type="ARBA" id="ARBA00004651"/>
    </source>
</evidence>
<dbReference type="EMBL" id="LAVA02000090">
    <property type="protein sequence ID" value="OIJ63901.1"/>
    <property type="molecule type" value="Genomic_DNA"/>
</dbReference>
<feature type="domain" description="ABC transmembrane type-1" evidence="9">
    <location>
        <begin position="125"/>
        <end position="339"/>
    </location>
</feature>
<comment type="subcellular location">
    <subcellularLocation>
        <location evidence="1 7">Cell membrane</location>
        <topology evidence="1 7">Multi-pass membrane protein</topology>
    </subcellularLocation>
</comment>
<keyword evidence="5 7" id="KW-1133">Transmembrane helix</keyword>
<keyword evidence="3" id="KW-1003">Cell membrane</keyword>
<comment type="similarity">
    <text evidence="7">Belongs to the binding-protein-dependent transport system permease family.</text>
</comment>
<dbReference type="InterPro" id="IPR000515">
    <property type="entry name" value="MetI-like"/>
</dbReference>
<dbReference type="InterPro" id="IPR035906">
    <property type="entry name" value="MetI-like_sf"/>
</dbReference>
<evidence type="ECO:0000259" key="9">
    <source>
        <dbReference type="PROSITE" id="PS50928"/>
    </source>
</evidence>
<protein>
    <submittedName>
        <fullName evidence="10">ABC transporter permease</fullName>
    </submittedName>
</protein>
<evidence type="ECO:0000256" key="4">
    <source>
        <dbReference type="ARBA" id="ARBA00022692"/>
    </source>
</evidence>
<feature type="transmembrane region" description="Helical" evidence="7">
    <location>
        <begin position="220"/>
        <end position="238"/>
    </location>
</feature>
<feature type="compositionally biased region" description="Low complexity" evidence="8">
    <location>
        <begin position="15"/>
        <end position="26"/>
    </location>
</feature>
<dbReference type="SUPFAM" id="SSF161098">
    <property type="entry name" value="MetI-like"/>
    <property type="match status" value="1"/>
</dbReference>
<keyword evidence="2 7" id="KW-0813">Transport</keyword>
<feature type="region of interest" description="Disordered" evidence="8">
    <location>
        <begin position="1"/>
        <end position="26"/>
    </location>
</feature>
<feature type="transmembrane region" description="Helical" evidence="7">
    <location>
        <begin position="34"/>
        <end position="56"/>
    </location>
</feature>
<dbReference type="GO" id="GO:0055085">
    <property type="term" value="P:transmembrane transport"/>
    <property type="evidence" value="ECO:0007669"/>
    <property type="project" value="InterPro"/>
</dbReference>
<feature type="transmembrane region" description="Helical" evidence="7">
    <location>
        <begin position="275"/>
        <end position="300"/>
    </location>
</feature>
<dbReference type="GO" id="GO:0005886">
    <property type="term" value="C:plasma membrane"/>
    <property type="evidence" value="ECO:0007669"/>
    <property type="project" value="UniProtKB-SubCell"/>
</dbReference>
<feature type="transmembrane region" description="Helical" evidence="7">
    <location>
        <begin position="167"/>
        <end position="192"/>
    </location>
</feature>
<dbReference type="PANTHER" id="PTHR43376:SF1">
    <property type="entry name" value="OLIGOPEPTIDE TRANSPORT SYSTEM PERMEASE PROTEIN"/>
    <property type="match status" value="1"/>
</dbReference>
<dbReference type="RefSeq" id="WP_046583874.1">
    <property type="nucleotide sequence ID" value="NZ_LAVA02000090.1"/>
</dbReference>
<evidence type="ECO:0000313" key="10">
    <source>
        <dbReference type="EMBL" id="OIJ63901.1"/>
    </source>
</evidence>
<evidence type="ECO:0000256" key="5">
    <source>
        <dbReference type="ARBA" id="ARBA00022989"/>
    </source>
</evidence>